<dbReference type="Pfam" id="PF21834">
    <property type="entry name" value="DUF6894"/>
    <property type="match status" value="1"/>
</dbReference>
<evidence type="ECO:0000259" key="1">
    <source>
        <dbReference type="Pfam" id="PF21834"/>
    </source>
</evidence>
<dbReference type="RefSeq" id="WP_238293143.1">
    <property type="nucleotide sequence ID" value="NZ_BPQS01000063.1"/>
</dbReference>
<dbReference type="EMBL" id="JAUFPT010000003">
    <property type="protein sequence ID" value="MDN3569310.1"/>
    <property type="molecule type" value="Genomic_DNA"/>
</dbReference>
<keyword evidence="3" id="KW-1185">Reference proteome</keyword>
<feature type="domain" description="DUF6894" evidence="1">
    <location>
        <begin position="3"/>
        <end position="70"/>
    </location>
</feature>
<gene>
    <name evidence="2" type="ORF">QWZ18_01575</name>
</gene>
<organism evidence="2 3">
    <name type="scientific">Methylobacterium longum</name>
    <dbReference type="NCBI Taxonomy" id="767694"/>
    <lineage>
        <taxon>Bacteria</taxon>
        <taxon>Pseudomonadati</taxon>
        <taxon>Pseudomonadota</taxon>
        <taxon>Alphaproteobacteria</taxon>
        <taxon>Hyphomicrobiales</taxon>
        <taxon>Methylobacteriaceae</taxon>
        <taxon>Methylobacterium</taxon>
    </lineage>
</organism>
<sequence length="78" mass="8902">MPRYFIDLHDGGELLRDRDGYELADLEAARAQAVRIMTRIAQSLTDRPGRQDYVAAVRDAEGAVRWRLRMSLDADPVE</sequence>
<accession>A0ABT8AHS3</accession>
<protein>
    <recommendedName>
        <fullName evidence="1">DUF6894 domain-containing protein</fullName>
    </recommendedName>
</protein>
<evidence type="ECO:0000313" key="2">
    <source>
        <dbReference type="EMBL" id="MDN3569310.1"/>
    </source>
</evidence>
<comment type="caution">
    <text evidence="2">The sequence shown here is derived from an EMBL/GenBank/DDBJ whole genome shotgun (WGS) entry which is preliminary data.</text>
</comment>
<dbReference type="Proteomes" id="UP001244297">
    <property type="component" value="Unassembled WGS sequence"/>
</dbReference>
<reference evidence="3" key="1">
    <citation type="journal article" date="2019" name="Int. J. Syst. Evol. Microbiol.">
        <title>The Global Catalogue of Microorganisms (GCM) 10K type strain sequencing project: providing services to taxonomists for standard genome sequencing and annotation.</title>
        <authorList>
            <consortium name="The Broad Institute Genomics Platform"/>
            <consortium name="The Broad Institute Genome Sequencing Center for Infectious Disease"/>
            <person name="Wu L."/>
            <person name="Ma J."/>
        </authorList>
    </citation>
    <scope>NUCLEOTIDE SEQUENCE [LARGE SCALE GENOMIC DNA]</scope>
    <source>
        <strain evidence="3">CECT 7806</strain>
    </source>
</reference>
<evidence type="ECO:0000313" key="3">
    <source>
        <dbReference type="Proteomes" id="UP001244297"/>
    </source>
</evidence>
<name>A0ABT8AHS3_9HYPH</name>
<proteinExistence type="predicted"/>
<dbReference type="InterPro" id="IPR054189">
    <property type="entry name" value="DUF6894"/>
</dbReference>